<evidence type="ECO:0000313" key="1">
    <source>
        <dbReference type="EMBL" id="KAH9698183.1"/>
    </source>
</evidence>
<dbReference type="Proteomes" id="UP000829398">
    <property type="component" value="Chromosome 8"/>
</dbReference>
<keyword evidence="2" id="KW-1185">Reference proteome</keyword>
<dbReference type="EMBL" id="CM039177">
    <property type="protein sequence ID" value="KAH9698183.1"/>
    <property type="molecule type" value="Genomic_DNA"/>
</dbReference>
<sequence>MTTQNDSTFRKGQSTTRPLFFDGNDYPYWKTRMRIYLQALDYEIWEVVCDGPFMPLTKNEVGEDISKPSREWNELEKRKTSLNSKVMNALFCALDKKEFHRVSSCESANEIWQKLEVVYEGTNQVKESKISRCTRQYELFQMEQNESVYSMSLPKEWRPKRTVIEEAKDLNILPIDDLIGSLISYEEDLAAERGNEEKKKNIALKATKYESDGESESDDEELAMLARRFKKIFKKTGDRRKFRNFKNQKEKKEVIICYECKKPGHIRSECPLLNKLKKKAMVATWDDSDEDSSDEEEPQEGLKKKKNNWYLDSGCSRHMTGNYAWFSSFTKIENGGDVSFKDNSKGKILGIDDYSRYTWVLFLANKDDAIDAFRIFCKKVQNEKGYSITCIRSDHGGEFKNHAFENFCNDFGIEYQFSSPRTPQQNGVVEIKNRSIQEMARTMLNENALPKYFWAEAVNTACYVLNRVLIRPHLNKTPYELWKDRKSNIGYFKVFGCKCFILNTKDNLGKLNPKFDVGIFLGYSNSSKAYRVYNKRTLVVEESMHVTFDESNPSSAEKGVANDDADGELQEESSKENQENAPQENQEDRQEEQTNMEQQEGISQTLPKEWRYISSHPKDLILGDPSRGITTRSSIRNTCEHAAFISQIEPKFFADAENDESWITAMQEELNQFERNKVWELVPKPEHQSIIGTKWVFRNKMDESGVVVRNKARLVAQGYNQEEGIDFDETFAPVARLESIRILLAFACHKDFILFQMDVKSAFLNGYIMEEVYVKQPLGFENEKFSNNVYKLSKALYGLKQAPRA</sequence>
<reference evidence="2" key="1">
    <citation type="journal article" date="2023" name="Hortic. Res.">
        <title>A chromosome-level phased genome enabling allele-level studies in sweet orange: a case study on citrus Huanglongbing tolerance.</title>
        <authorList>
            <person name="Wu B."/>
            <person name="Yu Q."/>
            <person name="Deng Z."/>
            <person name="Duan Y."/>
            <person name="Luo F."/>
            <person name="Gmitter F. Jr."/>
        </authorList>
    </citation>
    <scope>NUCLEOTIDE SEQUENCE [LARGE SCALE GENOMIC DNA]</scope>
    <source>
        <strain evidence="2">cv. Valencia</strain>
    </source>
</reference>
<organism evidence="1 2">
    <name type="scientific">Citrus sinensis</name>
    <name type="common">Sweet orange</name>
    <name type="synonym">Citrus aurantium var. sinensis</name>
    <dbReference type="NCBI Taxonomy" id="2711"/>
    <lineage>
        <taxon>Eukaryota</taxon>
        <taxon>Viridiplantae</taxon>
        <taxon>Streptophyta</taxon>
        <taxon>Embryophyta</taxon>
        <taxon>Tracheophyta</taxon>
        <taxon>Spermatophyta</taxon>
        <taxon>Magnoliopsida</taxon>
        <taxon>eudicotyledons</taxon>
        <taxon>Gunneridae</taxon>
        <taxon>Pentapetalae</taxon>
        <taxon>rosids</taxon>
        <taxon>malvids</taxon>
        <taxon>Sapindales</taxon>
        <taxon>Rutaceae</taxon>
        <taxon>Aurantioideae</taxon>
        <taxon>Citrus</taxon>
    </lineage>
</organism>
<proteinExistence type="predicted"/>
<comment type="caution">
    <text evidence="1">The sequence shown here is derived from an EMBL/GenBank/DDBJ whole genome shotgun (WGS) entry which is preliminary data.</text>
</comment>
<protein>
    <submittedName>
        <fullName evidence="1">Integrase catalytic domain-containing protein</fullName>
    </submittedName>
</protein>
<evidence type="ECO:0000313" key="2">
    <source>
        <dbReference type="Proteomes" id="UP000829398"/>
    </source>
</evidence>
<name>A0ACB8IMG4_CITSI</name>
<gene>
    <name evidence="1" type="ORF">KPL71_023917</name>
</gene>
<accession>A0ACB8IMG4</accession>